<dbReference type="Proteomes" id="UP000656881">
    <property type="component" value="Unassembled WGS sequence"/>
</dbReference>
<accession>A0ABQ2MG23</accession>
<keyword evidence="1" id="KW-0812">Transmembrane</keyword>
<evidence type="ECO:0000313" key="2">
    <source>
        <dbReference type="EMBL" id="GGO50897.1"/>
    </source>
</evidence>
<proteinExistence type="predicted"/>
<evidence type="ECO:0000256" key="1">
    <source>
        <dbReference type="SAM" id="Phobius"/>
    </source>
</evidence>
<name>A0ABQ2MG23_9ACTN</name>
<dbReference type="EMBL" id="BMNG01000012">
    <property type="protein sequence ID" value="GGO50897.1"/>
    <property type="molecule type" value="Genomic_DNA"/>
</dbReference>
<sequence>MPDTAKDAASAPSAITDAIAPTARTAGSATTAVFFQLVLPSGNALFAVLTVFLPYVVPVRKGSAWRCAFGSRAGPGRRRGSAILRLIPRQLETRAEIE</sequence>
<evidence type="ECO:0000313" key="3">
    <source>
        <dbReference type="Proteomes" id="UP000656881"/>
    </source>
</evidence>
<organism evidence="2 3">
    <name type="scientific">Streptomyces lasiicapitis</name>
    <dbReference type="NCBI Taxonomy" id="1923961"/>
    <lineage>
        <taxon>Bacteria</taxon>
        <taxon>Bacillati</taxon>
        <taxon>Actinomycetota</taxon>
        <taxon>Actinomycetes</taxon>
        <taxon>Kitasatosporales</taxon>
        <taxon>Streptomycetaceae</taxon>
        <taxon>Streptomyces</taxon>
    </lineage>
</organism>
<keyword evidence="1" id="KW-1133">Transmembrane helix</keyword>
<protein>
    <submittedName>
        <fullName evidence="2">Uncharacterized protein</fullName>
    </submittedName>
</protein>
<gene>
    <name evidence="2" type="ORF">GCM10012286_52320</name>
</gene>
<keyword evidence="1" id="KW-0472">Membrane</keyword>
<reference evidence="3" key="1">
    <citation type="journal article" date="2019" name="Int. J. Syst. Evol. Microbiol.">
        <title>The Global Catalogue of Microorganisms (GCM) 10K type strain sequencing project: providing services to taxonomists for standard genome sequencing and annotation.</title>
        <authorList>
            <consortium name="The Broad Institute Genomics Platform"/>
            <consortium name="The Broad Institute Genome Sequencing Center for Infectious Disease"/>
            <person name="Wu L."/>
            <person name="Ma J."/>
        </authorList>
    </citation>
    <scope>NUCLEOTIDE SEQUENCE [LARGE SCALE GENOMIC DNA]</scope>
    <source>
        <strain evidence="3">CGMCC 4.7349</strain>
    </source>
</reference>
<keyword evidence="3" id="KW-1185">Reference proteome</keyword>
<feature type="transmembrane region" description="Helical" evidence="1">
    <location>
        <begin position="33"/>
        <end position="56"/>
    </location>
</feature>
<comment type="caution">
    <text evidence="2">The sequence shown here is derived from an EMBL/GenBank/DDBJ whole genome shotgun (WGS) entry which is preliminary data.</text>
</comment>